<evidence type="ECO:0000313" key="2">
    <source>
        <dbReference type="Proteomes" id="UP000093451"/>
    </source>
</evidence>
<reference evidence="1 2" key="1">
    <citation type="journal article" date="2016" name="PeerJ">
        <title>Gall-ID: tools for genotyping gall-causing phytopathogenic bacteria.</title>
        <authorList>
            <person name="Davis E.W.II."/>
            <person name="Weisberg A.J."/>
            <person name="Tabima J.F."/>
            <person name="Grunwald N.J."/>
            <person name="Chang J.H."/>
        </authorList>
    </citation>
    <scope>NUCLEOTIDE SEQUENCE [LARGE SCALE GENOMIC DNA]</scope>
    <source>
        <strain evidence="1 2">N2/73</strain>
    </source>
</reference>
<dbReference type="EMBL" id="LXKT01000013">
    <property type="protein sequence ID" value="OCJ37783.1"/>
    <property type="molecule type" value="Genomic_DNA"/>
</dbReference>
<dbReference type="Pfam" id="PF05135">
    <property type="entry name" value="Phage_connect_1"/>
    <property type="match status" value="1"/>
</dbReference>
<dbReference type="NCBIfam" id="TIGR01560">
    <property type="entry name" value="put_DNA_pack"/>
    <property type="match status" value="1"/>
</dbReference>
<dbReference type="NCBIfam" id="TIGR02215">
    <property type="entry name" value="phage_chp_gp8"/>
    <property type="match status" value="1"/>
</dbReference>
<gene>
    <name evidence="1" type="ORF">A6U91_06145</name>
</gene>
<name>A0AB36ER79_AGRTU</name>
<sequence>MWYAANAVAKDPDALAVPLPDVKVRLSVDHSDDDGLLSDIVREATAYVESYCNIRLMPQTLLSQCDGFRDFRRLPDGPVFTGAIKEIGYVDQSGNIQTVTADSYGLQLDGLEASIVLKAGYVWPLPRFGERITVTLDAGYADGIPYEIRAAILSRVASVYRGRENAPMSEWSDFDSLLINFRRGA</sequence>
<evidence type="ECO:0008006" key="3">
    <source>
        <dbReference type="Google" id="ProtNLM"/>
    </source>
</evidence>
<protein>
    <recommendedName>
        <fullName evidence="3">Phage gp6-like head-tail connector protein</fullName>
    </recommendedName>
</protein>
<evidence type="ECO:0000313" key="1">
    <source>
        <dbReference type="EMBL" id="OCJ37783.1"/>
    </source>
</evidence>
<comment type="caution">
    <text evidence="1">The sequence shown here is derived from an EMBL/GenBank/DDBJ whole genome shotgun (WGS) entry which is preliminary data.</text>
</comment>
<dbReference type="Gene3D" id="1.10.3230.30">
    <property type="entry name" value="Phage gp6-like head-tail connector protein"/>
    <property type="match status" value="1"/>
</dbReference>
<dbReference type="CDD" id="cd08054">
    <property type="entry name" value="gp6"/>
    <property type="match status" value="1"/>
</dbReference>
<dbReference type="RefSeq" id="WP_065687859.1">
    <property type="nucleotide sequence ID" value="NZ_LXKT01000013.1"/>
</dbReference>
<accession>A0AB36ER79</accession>
<organism evidence="1 2">
    <name type="scientific">Agrobacterium tumefaciens</name>
    <dbReference type="NCBI Taxonomy" id="358"/>
    <lineage>
        <taxon>Bacteria</taxon>
        <taxon>Pseudomonadati</taxon>
        <taxon>Pseudomonadota</taxon>
        <taxon>Alphaproteobacteria</taxon>
        <taxon>Hyphomicrobiales</taxon>
        <taxon>Rhizobiaceae</taxon>
        <taxon>Rhizobium/Agrobacterium group</taxon>
        <taxon>Agrobacterium</taxon>
        <taxon>Agrobacterium tumefaciens complex</taxon>
    </lineage>
</organism>
<dbReference type="Proteomes" id="UP000093451">
    <property type="component" value="Unassembled WGS sequence"/>
</dbReference>
<dbReference type="InterPro" id="IPR011738">
    <property type="entry name" value="Phage_CHP"/>
</dbReference>
<proteinExistence type="predicted"/>
<dbReference type="AlphaFoldDB" id="A0AB36ER79"/>
<dbReference type="InterPro" id="IPR021146">
    <property type="entry name" value="Phage_gp6-like_head-tail"/>
</dbReference>
<dbReference type="InterPro" id="IPR006450">
    <property type="entry name" value="Phage_HK97_gp6-like"/>
</dbReference>